<evidence type="ECO:0000313" key="3">
    <source>
        <dbReference type="Proteomes" id="UP000016412"/>
    </source>
</evidence>
<dbReference type="RefSeq" id="WP_021330675.1">
    <property type="nucleotide sequence ID" value="NZ_AUZJ01000043.1"/>
</dbReference>
<dbReference type="EMBL" id="AUZJ01000043">
    <property type="protein sequence ID" value="ERF60276.1"/>
    <property type="molecule type" value="Genomic_DNA"/>
</dbReference>
<protein>
    <submittedName>
        <fullName evidence="2">Ig domain protein</fullName>
    </submittedName>
</protein>
<dbReference type="InterPro" id="IPR013783">
    <property type="entry name" value="Ig-like_fold"/>
</dbReference>
<dbReference type="InterPro" id="IPR042229">
    <property type="entry name" value="Listeria/Bacterioides_rpt_sf"/>
</dbReference>
<dbReference type="InterPro" id="IPR044060">
    <property type="entry name" value="Bacterial_rp_domain"/>
</dbReference>
<dbReference type="PATRIC" id="fig|1125725.3.peg.1712"/>
<proteinExistence type="predicted"/>
<dbReference type="AlphaFoldDB" id="U1FLI5"/>
<accession>U1FLI5</accession>
<feature type="domain" description="Bacterial repeat" evidence="1">
    <location>
        <begin position="42"/>
        <end position="109"/>
    </location>
</feature>
<comment type="caution">
    <text evidence="2">The sequence shown here is derived from an EMBL/GenBank/DDBJ whole genome shotgun (WGS) entry which is preliminary data.</text>
</comment>
<evidence type="ECO:0000313" key="2">
    <source>
        <dbReference type="EMBL" id="ERF60276.1"/>
    </source>
</evidence>
<dbReference type="Pfam" id="PF05345">
    <property type="entry name" value="He_PIG"/>
    <property type="match status" value="1"/>
</dbReference>
<sequence length="557" mass="59560">MLFAAAFVFASCSNGSDSGEGTPAPSVFAVSFGIEGLPPNGTIEARVDGTIIMPNDVVQKGKTVTFTAMPKTNHKVKEWKVDGAVISNSTNTYVHTVTDAVDVKVSFESAGGERIAITQVRAKTAPLVLGSPIPDGLSYTYTDYLPASVEGEPAKLIANNSMYGWEKKNGTEWQDVSGQPCTEGIYRVQTQVRIDGAESAQYMLAPDIKVFVSVDDGTSYDEWSVSGVGNYEGYSYAWVISKEYPVSSSGHLALSQNNVDIPKSYVGKPITEVNIASIVSGGTLPYHFTLTSGALPAGLSLDESGAILGTPTAVQPGQTGRIARITVRDSASTPEEKLIDVFCTEGIVDKKVVTFAVGWRGTAPAPIEVDSGQSIFAPAAPVPVDSNWAFSAWCVSQDDAQSGTGSSGTWDFSDPVTDHMTLYARWSDNRTAIDALTATMEAPVSGRAIPNPITYTYSAGSPAKLLNDDSYAWQVWNGTTWDNASGNFEAGKKYRINTQMRIDQPAGKTHRLATTGITVTVNGQAWTVGTSVLNYIDYNYSGNVYSYVWATSPEFQL</sequence>
<organism evidence="2 3">
    <name type="scientific">Treponema socranskii subsp. socranskii VPI DR56BR1116 = ATCC 35536</name>
    <dbReference type="NCBI Taxonomy" id="1125725"/>
    <lineage>
        <taxon>Bacteria</taxon>
        <taxon>Pseudomonadati</taxon>
        <taxon>Spirochaetota</taxon>
        <taxon>Spirochaetia</taxon>
        <taxon>Spirochaetales</taxon>
        <taxon>Treponemataceae</taxon>
        <taxon>Treponema</taxon>
    </lineage>
</organism>
<reference evidence="2 3" key="1">
    <citation type="submission" date="2013-08" db="EMBL/GenBank/DDBJ databases">
        <authorList>
            <person name="Durkin A.S."/>
            <person name="Haft D.R."/>
            <person name="McCorrison J."/>
            <person name="Torralba M."/>
            <person name="Gillis M."/>
            <person name="Haft D.H."/>
            <person name="Methe B."/>
            <person name="Sutton G."/>
            <person name="Nelson K.E."/>
        </authorList>
    </citation>
    <scope>NUCLEOTIDE SEQUENCE [LARGE SCALE GENOMIC DNA]</scope>
    <source>
        <strain evidence="2 3">VPI DR56BR1116</strain>
    </source>
</reference>
<dbReference type="Proteomes" id="UP000016412">
    <property type="component" value="Unassembled WGS sequence"/>
</dbReference>
<evidence type="ECO:0000259" key="1">
    <source>
        <dbReference type="Pfam" id="PF18998"/>
    </source>
</evidence>
<gene>
    <name evidence="2" type="ORF">HMPREF1325_2537</name>
</gene>
<dbReference type="Gene3D" id="2.60.40.4270">
    <property type="entry name" value="Listeria-Bacteroides repeat domain"/>
    <property type="match status" value="1"/>
</dbReference>
<dbReference type="STRING" id="1125725.HMPREF1325_2537"/>
<dbReference type="Pfam" id="PF18998">
    <property type="entry name" value="Flg_new_2"/>
    <property type="match status" value="1"/>
</dbReference>
<name>U1FLI5_TRESO</name>
<dbReference type="Gene3D" id="2.60.40.10">
    <property type="entry name" value="Immunoglobulins"/>
    <property type="match status" value="1"/>
</dbReference>